<keyword evidence="2" id="KW-0238">DNA-binding</keyword>
<dbReference type="PANTHER" id="PTHR43214:SF41">
    <property type="entry name" value="NITRATE_NITRITE RESPONSE REGULATOR PROTEIN NARP"/>
    <property type="match status" value="1"/>
</dbReference>
<dbReference type="SUPFAM" id="SSF46894">
    <property type="entry name" value="C-terminal effector domain of the bipartite response regulators"/>
    <property type="match status" value="1"/>
</dbReference>
<proteinExistence type="predicted"/>
<evidence type="ECO:0000256" key="4">
    <source>
        <dbReference type="PROSITE-ProRule" id="PRU00169"/>
    </source>
</evidence>
<dbReference type="Pfam" id="PF00196">
    <property type="entry name" value="GerE"/>
    <property type="match status" value="1"/>
</dbReference>
<dbReference type="Proteomes" id="UP000683497">
    <property type="component" value="Chromosome"/>
</dbReference>
<evidence type="ECO:0000256" key="2">
    <source>
        <dbReference type="ARBA" id="ARBA00023125"/>
    </source>
</evidence>
<dbReference type="Gene3D" id="3.40.50.2300">
    <property type="match status" value="1"/>
</dbReference>
<evidence type="ECO:0000313" key="8">
    <source>
        <dbReference type="Proteomes" id="UP000683497"/>
    </source>
</evidence>
<dbReference type="SUPFAM" id="SSF52172">
    <property type="entry name" value="CheY-like"/>
    <property type="match status" value="1"/>
</dbReference>
<dbReference type="PROSITE" id="PS50043">
    <property type="entry name" value="HTH_LUXR_2"/>
    <property type="match status" value="1"/>
</dbReference>
<sequence length="204" mass="23262">MFKILLIDRCHFTRTGLEEWLNHSGLFPHSLLVTSLNNLFLAKEHILQWKPALVIADLNGFQSDIHHLEQLSPLMAASENVPFISLHTGEAPEMSAFMQRFPVWASLQKNTALDTLSETINDALTTHEVCEPAYMATPLLTKQEERVLSLWMEGDSNQKIASKLSINGKTVYTYKRNIRMKLHMDTRYSPFLSLPEHQLDGTVT</sequence>
<evidence type="ECO:0000256" key="1">
    <source>
        <dbReference type="ARBA" id="ARBA00023015"/>
    </source>
</evidence>
<organism evidence="7 8">
    <name type="scientific">Leclercia pneumoniae</name>
    <dbReference type="NCBI Taxonomy" id="2815358"/>
    <lineage>
        <taxon>Bacteria</taxon>
        <taxon>Pseudomonadati</taxon>
        <taxon>Pseudomonadota</taxon>
        <taxon>Gammaproteobacteria</taxon>
        <taxon>Enterobacterales</taxon>
        <taxon>Enterobacteriaceae</taxon>
        <taxon>Leclercia</taxon>
    </lineage>
</organism>
<dbReference type="EMBL" id="CP076838">
    <property type="protein sequence ID" value="QWW79241.1"/>
    <property type="molecule type" value="Genomic_DNA"/>
</dbReference>
<dbReference type="CDD" id="cd06170">
    <property type="entry name" value="LuxR_C_like"/>
    <property type="match status" value="1"/>
</dbReference>
<feature type="modified residue" description="4-aspartylphosphate" evidence="4">
    <location>
        <position position="57"/>
    </location>
</feature>
<dbReference type="PROSITE" id="PS50110">
    <property type="entry name" value="RESPONSE_REGULATORY"/>
    <property type="match status" value="1"/>
</dbReference>
<keyword evidence="1" id="KW-0805">Transcription regulation</keyword>
<dbReference type="PROSITE" id="PS00622">
    <property type="entry name" value="HTH_LUXR_1"/>
    <property type="match status" value="1"/>
</dbReference>
<dbReference type="SMART" id="SM00421">
    <property type="entry name" value="HTH_LUXR"/>
    <property type="match status" value="1"/>
</dbReference>
<dbReference type="PANTHER" id="PTHR43214">
    <property type="entry name" value="TWO-COMPONENT RESPONSE REGULATOR"/>
    <property type="match status" value="1"/>
</dbReference>
<evidence type="ECO:0000256" key="3">
    <source>
        <dbReference type="ARBA" id="ARBA00023163"/>
    </source>
</evidence>
<keyword evidence="8" id="KW-1185">Reference proteome</keyword>
<dbReference type="RefSeq" id="WP_207292850.1">
    <property type="nucleotide sequence ID" value="NZ_CP071383.1"/>
</dbReference>
<dbReference type="PRINTS" id="PR00038">
    <property type="entry name" value="HTHLUXR"/>
</dbReference>
<name>A0ABX8JSD9_9ENTR</name>
<reference evidence="7 8" key="1">
    <citation type="submission" date="2021-06" db="EMBL/GenBank/DDBJ databases">
        <title>Leclercia pneumoniae sp. nov.</title>
        <authorList>
            <person name="Hoenemann M."/>
            <person name="Viehweger A."/>
            <person name="Dietze N."/>
        </authorList>
    </citation>
    <scope>NUCLEOTIDE SEQUENCE [LARGE SCALE GENOMIC DNA]</scope>
    <source>
        <strain evidence="8">49125</strain>
    </source>
</reference>
<protein>
    <submittedName>
        <fullName evidence="7">LuxR C-terminal-related transcriptional regulator</fullName>
    </submittedName>
</protein>
<evidence type="ECO:0000313" key="7">
    <source>
        <dbReference type="EMBL" id="QWW79241.1"/>
    </source>
</evidence>
<dbReference type="InterPro" id="IPR000792">
    <property type="entry name" value="Tscrpt_reg_LuxR_C"/>
</dbReference>
<gene>
    <name evidence="7" type="ORF">KQ929_18750</name>
</gene>
<dbReference type="InterPro" id="IPR016032">
    <property type="entry name" value="Sig_transdc_resp-reg_C-effctor"/>
</dbReference>
<evidence type="ECO:0000259" key="5">
    <source>
        <dbReference type="PROSITE" id="PS50043"/>
    </source>
</evidence>
<keyword evidence="3" id="KW-0804">Transcription</keyword>
<dbReference type="InterPro" id="IPR001789">
    <property type="entry name" value="Sig_transdc_resp-reg_receiver"/>
</dbReference>
<feature type="domain" description="HTH luxR-type" evidence="5">
    <location>
        <begin position="133"/>
        <end position="198"/>
    </location>
</feature>
<keyword evidence="4" id="KW-0597">Phosphoprotein</keyword>
<dbReference type="InterPro" id="IPR039420">
    <property type="entry name" value="WalR-like"/>
</dbReference>
<evidence type="ECO:0000259" key="6">
    <source>
        <dbReference type="PROSITE" id="PS50110"/>
    </source>
</evidence>
<feature type="domain" description="Response regulatory" evidence="6">
    <location>
        <begin position="3"/>
        <end position="124"/>
    </location>
</feature>
<dbReference type="InterPro" id="IPR011006">
    <property type="entry name" value="CheY-like_superfamily"/>
</dbReference>
<accession>A0ABX8JSD9</accession>